<keyword evidence="8" id="KW-0067">ATP-binding</keyword>
<reference evidence="12" key="2">
    <citation type="submission" date="2025-08" db="UniProtKB">
        <authorList>
            <consortium name="Ensembl"/>
        </authorList>
    </citation>
    <scope>IDENTIFICATION</scope>
</reference>
<dbReference type="GO" id="GO:0006974">
    <property type="term" value="P:DNA damage response"/>
    <property type="evidence" value="ECO:0007669"/>
    <property type="project" value="Ensembl"/>
</dbReference>
<dbReference type="GO" id="GO:0035924">
    <property type="term" value="P:cellular response to vascular endothelial growth factor stimulus"/>
    <property type="evidence" value="ECO:0007669"/>
    <property type="project" value="Ensembl"/>
</dbReference>
<dbReference type="GO" id="GO:0038066">
    <property type="term" value="P:p38MAPK cascade"/>
    <property type="evidence" value="ECO:0007669"/>
    <property type="project" value="Ensembl"/>
</dbReference>
<dbReference type="FunFam" id="3.30.200.20:FF:000156">
    <property type="entry name" value="MAP kinase-activated protein kinase 3"/>
    <property type="match status" value="1"/>
</dbReference>
<dbReference type="Gene3D" id="3.30.200.20">
    <property type="entry name" value="Phosphorylase Kinase, domain 1"/>
    <property type="match status" value="1"/>
</dbReference>
<evidence type="ECO:0000256" key="4">
    <source>
        <dbReference type="ARBA" id="ARBA00022553"/>
    </source>
</evidence>
<dbReference type="PROSITE" id="PS00108">
    <property type="entry name" value="PROTEIN_KINASE_ST"/>
    <property type="match status" value="1"/>
</dbReference>
<organism evidence="12 13">
    <name type="scientific">Rhinopithecus bieti</name>
    <name type="common">Black snub-nosed monkey</name>
    <name type="synonym">Pygathrix bieti</name>
    <dbReference type="NCBI Taxonomy" id="61621"/>
    <lineage>
        <taxon>Eukaryota</taxon>
        <taxon>Metazoa</taxon>
        <taxon>Chordata</taxon>
        <taxon>Craniata</taxon>
        <taxon>Vertebrata</taxon>
        <taxon>Euteleostomi</taxon>
        <taxon>Mammalia</taxon>
        <taxon>Eutheria</taxon>
        <taxon>Euarchontoglires</taxon>
        <taxon>Primates</taxon>
        <taxon>Haplorrhini</taxon>
        <taxon>Catarrhini</taxon>
        <taxon>Cercopithecidae</taxon>
        <taxon>Colobinae</taxon>
        <taxon>Rhinopithecus</taxon>
    </lineage>
</organism>
<evidence type="ECO:0000259" key="11">
    <source>
        <dbReference type="PROSITE" id="PS50011"/>
    </source>
</evidence>
<dbReference type="GO" id="GO:0005654">
    <property type="term" value="C:nucleoplasm"/>
    <property type="evidence" value="ECO:0007669"/>
    <property type="project" value="Ensembl"/>
</dbReference>
<dbReference type="GO" id="GO:0032675">
    <property type="term" value="P:regulation of interleukin-6 production"/>
    <property type="evidence" value="ECO:0007669"/>
    <property type="project" value="Ensembl"/>
</dbReference>
<dbReference type="GO" id="GO:0044351">
    <property type="term" value="P:macropinocytosis"/>
    <property type="evidence" value="ECO:0007669"/>
    <property type="project" value="Ensembl"/>
</dbReference>
<sequence>MYVCMCMCGGLGGGVWQRRGPSRWLLLKSALSASLLALCFWRSFCPGMKILNSSCICHAWEAAVCSMGVPEQTLLLEGQAAESAWMLQDCPKARREVELHWRASQCPHIVRIVDVYENLYAGRKCLLIVMECLDGGELFSRIQDRGDQAFTEREASEIMKSIGEAIQYLHSINIAHRDVKPENLLYTSKRPNAILKLTDFGFAKETTSHNSLTTPCYTPYYVAPEVLGPEKYDKSCDMWSLGVIMYILLCGYPPFYSNHGLAISPGMKTRIRMGQYEFPNPEWSEVSEEVKMLIRNLLKTEPTQRMTITEFMNHPWIMQSTKVPQTPLHTSRVLKEDKERWEDVKEEMTSALATMRVDYEQIKIKKIEDASNPLLLKRRKKARALEAAALAH</sequence>
<dbReference type="GO" id="GO:0005829">
    <property type="term" value="C:cytosol"/>
    <property type="evidence" value="ECO:0007669"/>
    <property type="project" value="Ensembl"/>
</dbReference>
<gene>
    <name evidence="12" type="primary">MAPKAPK2</name>
</gene>
<reference evidence="12" key="3">
    <citation type="submission" date="2025-09" db="UniProtKB">
        <authorList>
            <consortium name="Ensembl"/>
        </authorList>
    </citation>
    <scope>IDENTIFICATION</scope>
</reference>
<evidence type="ECO:0000313" key="13">
    <source>
        <dbReference type="Proteomes" id="UP000233180"/>
    </source>
</evidence>
<comment type="similarity">
    <text evidence="1">Belongs to the protein kinase superfamily. CAMK Ser/Thr protein kinase family.</text>
</comment>
<dbReference type="GO" id="GO:0032760">
    <property type="term" value="P:positive regulation of tumor necrosis factor production"/>
    <property type="evidence" value="ECO:0007669"/>
    <property type="project" value="Ensembl"/>
</dbReference>
<dbReference type="GO" id="GO:0005813">
    <property type="term" value="C:centrosome"/>
    <property type="evidence" value="ECO:0007669"/>
    <property type="project" value="Ensembl"/>
</dbReference>
<dbReference type="AlphaFoldDB" id="A0A2K6MEZ3"/>
<keyword evidence="3" id="KW-0723">Serine/threonine-protein kinase</keyword>
<dbReference type="GO" id="GO:0002224">
    <property type="term" value="P:toll-like receptor signaling pathway"/>
    <property type="evidence" value="ECO:0007669"/>
    <property type="project" value="Ensembl"/>
</dbReference>
<keyword evidence="6" id="KW-0547">Nucleotide-binding</keyword>
<proteinExistence type="inferred from homology"/>
<dbReference type="GO" id="GO:0005524">
    <property type="term" value="F:ATP binding"/>
    <property type="evidence" value="ECO:0007669"/>
    <property type="project" value="UniProtKB-KW"/>
</dbReference>
<dbReference type="PROSITE" id="PS50011">
    <property type="entry name" value="PROTEIN_KINASE_DOM"/>
    <property type="match status" value="1"/>
</dbReference>
<evidence type="ECO:0000256" key="10">
    <source>
        <dbReference type="ARBA" id="ARBA00048679"/>
    </source>
</evidence>
<dbReference type="Ensembl" id="ENSRBIT00000058350.1">
    <property type="protein sequence ID" value="ENSRBIP00000034363.1"/>
    <property type="gene ID" value="ENSRBIG00000040887.1"/>
</dbReference>
<comment type="catalytic activity">
    <reaction evidence="9">
        <text>L-threonyl-[protein] + ATP = O-phospho-L-threonyl-[protein] + ADP + H(+)</text>
        <dbReference type="Rhea" id="RHEA:46608"/>
        <dbReference type="Rhea" id="RHEA-COMP:11060"/>
        <dbReference type="Rhea" id="RHEA-COMP:11605"/>
        <dbReference type="ChEBI" id="CHEBI:15378"/>
        <dbReference type="ChEBI" id="CHEBI:30013"/>
        <dbReference type="ChEBI" id="CHEBI:30616"/>
        <dbReference type="ChEBI" id="CHEBI:61977"/>
        <dbReference type="ChEBI" id="CHEBI:456216"/>
        <dbReference type="EC" id="2.7.11.1"/>
    </reaction>
</comment>
<name>A0A2K6MEZ3_RHIBE</name>
<dbReference type="InterPro" id="IPR000719">
    <property type="entry name" value="Prot_kinase_dom"/>
</dbReference>
<comment type="catalytic activity">
    <reaction evidence="10">
        <text>L-seryl-[protein] + ATP = O-phospho-L-seryl-[protein] + ADP + H(+)</text>
        <dbReference type="Rhea" id="RHEA:17989"/>
        <dbReference type="Rhea" id="RHEA-COMP:9863"/>
        <dbReference type="Rhea" id="RHEA-COMP:11604"/>
        <dbReference type="ChEBI" id="CHEBI:15378"/>
        <dbReference type="ChEBI" id="CHEBI:29999"/>
        <dbReference type="ChEBI" id="CHEBI:30616"/>
        <dbReference type="ChEBI" id="CHEBI:83421"/>
        <dbReference type="ChEBI" id="CHEBI:456216"/>
        <dbReference type="EC" id="2.7.11.1"/>
    </reaction>
</comment>
<dbReference type="FunFam" id="4.10.1170.10:FF:000001">
    <property type="entry name" value="MAP kinase-activated protein kinase 3"/>
    <property type="match status" value="1"/>
</dbReference>
<evidence type="ECO:0000256" key="9">
    <source>
        <dbReference type="ARBA" id="ARBA00047899"/>
    </source>
</evidence>
<keyword evidence="13" id="KW-1185">Reference proteome</keyword>
<dbReference type="Pfam" id="PF00069">
    <property type="entry name" value="Pkinase"/>
    <property type="match status" value="1"/>
</dbReference>
<dbReference type="EC" id="2.7.11.1" evidence="2"/>
<evidence type="ECO:0000256" key="8">
    <source>
        <dbReference type="ARBA" id="ARBA00022840"/>
    </source>
</evidence>
<keyword evidence="4" id="KW-0597">Phosphoprotein</keyword>
<evidence type="ECO:0000313" key="12">
    <source>
        <dbReference type="Ensembl" id="ENSRBIP00000034363.1"/>
    </source>
</evidence>
<evidence type="ECO:0000256" key="7">
    <source>
        <dbReference type="ARBA" id="ARBA00022777"/>
    </source>
</evidence>
<dbReference type="STRING" id="61621.ENSRBIP00000034363"/>
<dbReference type="Proteomes" id="UP000233180">
    <property type="component" value="Unassembled WGS sequence"/>
</dbReference>
<dbReference type="GO" id="GO:0048010">
    <property type="term" value="P:vascular endothelial growth factor receptor signaling pathway"/>
    <property type="evidence" value="ECO:0007669"/>
    <property type="project" value="Ensembl"/>
</dbReference>
<keyword evidence="7" id="KW-0418">Kinase</keyword>
<dbReference type="InterPro" id="IPR027442">
    <property type="entry name" value="MAPKAPK_C"/>
</dbReference>
<dbReference type="SUPFAM" id="SSF56112">
    <property type="entry name" value="Protein kinase-like (PK-like)"/>
    <property type="match status" value="1"/>
</dbReference>
<dbReference type="GO" id="GO:0060907">
    <property type="term" value="P:positive regulation of macrophage cytokine production"/>
    <property type="evidence" value="ECO:0007669"/>
    <property type="project" value="Ensembl"/>
</dbReference>
<dbReference type="GO" id="GO:0070935">
    <property type="term" value="P:3'-UTR-mediated mRNA stabilization"/>
    <property type="evidence" value="ECO:0007669"/>
    <property type="project" value="Ensembl"/>
</dbReference>
<dbReference type="Gene3D" id="1.10.510.10">
    <property type="entry name" value="Transferase(Phosphotransferase) domain 1"/>
    <property type="match status" value="1"/>
</dbReference>
<dbReference type="OMA" id="FPQFHIK"/>
<dbReference type="GO" id="GO:0034097">
    <property type="term" value="P:response to cytokine"/>
    <property type="evidence" value="ECO:0007669"/>
    <property type="project" value="Ensembl"/>
</dbReference>
<evidence type="ECO:0000256" key="5">
    <source>
        <dbReference type="ARBA" id="ARBA00022679"/>
    </source>
</evidence>
<dbReference type="FunFam" id="1.10.510.10:FF:000094">
    <property type="entry name" value="MAP kinase-activated protein kinase 2"/>
    <property type="match status" value="1"/>
</dbReference>
<dbReference type="SMART" id="SM00220">
    <property type="entry name" value="S_TKc"/>
    <property type="match status" value="1"/>
</dbReference>
<dbReference type="GO" id="GO:0004674">
    <property type="term" value="F:protein serine/threonine kinase activity"/>
    <property type="evidence" value="ECO:0007669"/>
    <property type="project" value="UniProtKB-KW"/>
</dbReference>
<evidence type="ECO:0000256" key="3">
    <source>
        <dbReference type="ARBA" id="ARBA00022527"/>
    </source>
</evidence>
<dbReference type="InterPro" id="IPR011009">
    <property type="entry name" value="Kinase-like_dom_sf"/>
</dbReference>
<dbReference type="GO" id="GO:0036064">
    <property type="term" value="C:ciliary basal body"/>
    <property type="evidence" value="ECO:0007669"/>
    <property type="project" value="Ensembl"/>
</dbReference>
<keyword evidence="5" id="KW-0808">Transferase</keyword>
<dbReference type="GO" id="GO:0048839">
    <property type="term" value="P:inner ear development"/>
    <property type="evidence" value="ECO:0007669"/>
    <property type="project" value="Ensembl"/>
</dbReference>
<dbReference type="Gene3D" id="4.10.1170.10">
    <property type="entry name" value="MAP kinase activated protein kinase 2"/>
    <property type="match status" value="1"/>
</dbReference>
<accession>A0A2K6MEZ3</accession>
<dbReference type="PANTHER" id="PTHR24347">
    <property type="entry name" value="SERINE/THREONINE-PROTEIN KINASE"/>
    <property type="match status" value="1"/>
</dbReference>
<evidence type="ECO:0000256" key="1">
    <source>
        <dbReference type="ARBA" id="ARBA00006692"/>
    </source>
</evidence>
<protein>
    <recommendedName>
        <fullName evidence="2">non-specific serine/threonine protein kinase</fullName>
        <ecNumber evidence="2">2.7.11.1</ecNumber>
    </recommendedName>
</protein>
<reference evidence="12 13" key="1">
    <citation type="submission" date="2016-06" db="EMBL/GenBank/DDBJ databases">
        <title>Genome of Rhinopithecus bieti.</title>
        <authorList>
            <person name="Wu"/>
            <person name="C.-I. and Zhang"/>
            <person name="Y."/>
        </authorList>
    </citation>
    <scope>NUCLEOTIDE SEQUENCE</scope>
</reference>
<dbReference type="InterPro" id="IPR008271">
    <property type="entry name" value="Ser/Thr_kinase_AS"/>
</dbReference>
<dbReference type="GeneTree" id="ENSGT00940000157261"/>
<dbReference type="GO" id="GO:0032496">
    <property type="term" value="P:response to lipopolysaccharide"/>
    <property type="evidence" value="ECO:0007669"/>
    <property type="project" value="Ensembl"/>
</dbReference>
<dbReference type="GO" id="GO:0006954">
    <property type="term" value="P:inflammatory response"/>
    <property type="evidence" value="ECO:0007669"/>
    <property type="project" value="Ensembl"/>
</dbReference>
<feature type="domain" description="Protein kinase" evidence="11">
    <location>
        <begin position="1"/>
        <end position="317"/>
    </location>
</feature>
<evidence type="ECO:0000256" key="6">
    <source>
        <dbReference type="ARBA" id="ARBA00022741"/>
    </source>
</evidence>
<evidence type="ECO:0000256" key="2">
    <source>
        <dbReference type="ARBA" id="ARBA00012513"/>
    </source>
</evidence>